<dbReference type="GeneID" id="107270788"/>
<proteinExistence type="predicted"/>
<dbReference type="Proteomes" id="UP000694920">
    <property type="component" value="Unplaced"/>
</dbReference>
<gene>
    <name evidence="2" type="primary">LOC107270788</name>
</gene>
<dbReference type="KEGG" id="ccin:107270788"/>
<name>A0AAJ7RMT1_CEPCN</name>
<reference evidence="2" key="1">
    <citation type="submission" date="2025-08" db="UniProtKB">
        <authorList>
            <consortium name="RefSeq"/>
        </authorList>
    </citation>
    <scope>IDENTIFICATION</scope>
</reference>
<accession>A0AAJ7RMT1</accession>
<sequence length="329" mass="37743">MNEKSKLAPISESDADTGIFNLKQLEREALDCLDTFPGKVIELNDIVEKCTPEAVKSCSNPNTECKSLNSKSITSTIRDFENLTSLDLDVTSYYSMSTCDRMRMRGRTRRGICKRRFRNFHGRTLRRRPGPLGQILGFLASKLFICTRTIVLKPSWYIVERLLDLLLKRRQVKNAECGPSTDWFSSMSAYVTAFEEDNTTVGNIINIMRPAAVQLIADTTILKRWLQAFSITSSSPLPPSTELVNATRITETIDCWAYELFFHLKYLRADHSKSMDSRIDVKVTDDPDSPDALKIKENVLNLNLWHRMVQLRDNYIILYETLYGNNKFN</sequence>
<dbReference type="AlphaFoldDB" id="A0AAJ7RMT1"/>
<dbReference type="RefSeq" id="XP_024943872.1">
    <property type="nucleotide sequence ID" value="XM_025088104.1"/>
</dbReference>
<organism evidence="1 2">
    <name type="scientific">Cephus cinctus</name>
    <name type="common">Wheat stem sawfly</name>
    <dbReference type="NCBI Taxonomy" id="211228"/>
    <lineage>
        <taxon>Eukaryota</taxon>
        <taxon>Metazoa</taxon>
        <taxon>Ecdysozoa</taxon>
        <taxon>Arthropoda</taxon>
        <taxon>Hexapoda</taxon>
        <taxon>Insecta</taxon>
        <taxon>Pterygota</taxon>
        <taxon>Neoptera</taxon>
        <taxon>Endopterygota</taxon>
        <taxon>Hymenoptera</taxon>
        <taxon>Cephoidea</taxon>
        <taxon>Cephidae</taxon>
        <taxon>Cephus</taxon>
    </lineage>
</organism>
<evidence type="ECO:0000313" key="1">
    <source>
        <dbReference type="Proteomes" id="UP000694920"/>
    </source>
</evidence>
<evidence type="ECO:0000313" key="2">
    <source>
        <dbReference type="RefSeq" id="XP_024943872.1"/>
    </source>
</evidence>
<keyword evidence="1" id="KW-1185">Reference proteome</keyword>
<protein>
    <submittedName>
        <fullName evidence="2">Uncharacterized protein LOC107270788</fullName>
    </submittedName>
</protein>